<feature type="transmembrane region" description="Helical" evidence="1">
    <location>
        <begin position="60"/>
        <end position="80"/>
    </location>
</feature>
<dbReference type="EMBL" id="CADCVB010000092">
    <property type="protein sequence ID" value="CAA9425652.1"/>
    <property type="molecule type" value="Genomic_DNA"/>
</dbReference>
<keyword evidence="1" id="KW-0472">Membrane</keyword>
<feature type="transmembrane region" description="Helical" evidence="1">
    <location>
        <begin position="29"/>
        <end position="54"/>
    </location>
</feature>
<name>A0A6J4PYH0_9ACTN</name>
<feature type="transmembrane region" description="Helical" evidence="1">
    <location>
        <begin position="161"/>
        <end position="184"/>
    </location>
</feature>
<proteinExistence type="predicted"/>
<gene>
    <name evidence="2" type="ORF">AVDCRST_MAG78-1347</name>
</gene>
<sequence>MNGPRQATEVTPTSSATKGSNLVATLLRVAWLSVLLGLGAEALLLLLAAGSGLVPELGEIVAACVQKISWAFIVCTGIAIGTTVSSALRTPLMGILGLLAAPVAFHVARTLHQGTKEALEITGGTASVGGSVLLLTLIKGIEYACLGAAIGWIGRRPWGGLLLHALVGLAIGILFGSTILALTYATAPEPPSTPALISRGIEEFFFPVGCSLVLFSAQALGNRLASEDEDEYEDEDEPG</sequence>
<evidence type="ECO:0000313" key="2">
    <source>
        <dbReference type="EMBL" id="CAA9425652.1"/>
    </source>
</evidence>
<evidence type="ECO:0000256" key="1">
    <source>
        <dbReference type="SAM" id="Phobius"/>
    </source>
</evidence>
<accession>A0A6J4PYH0</accession>
<dbReference type="AlphaFoldDB" id="A0A6J4PYH0"/>
<protein>
    <submittedName>
        <fullName evidence="2">Uncharacterized protein</fullName>
    </submittedName>
</protein>
<keyword evidence="1" id="KW-0812">Transmembrane</keyword>
<reference evidence="2" key="1">
    <citation type="submission" date="2020-02" db="EMBL/GenBank/DDBJ databases">
        <authorList>
            <person name="Meier V. D."/>
        </authorList>
    </citation>
    <scope>NUCLEOTIDE SEQUENCE</scope>
    <source>
        <strain evidence="2">AVDCRST_MAG78</strain>
    </source>
</reference>
<feature type="transmembrane region" description="Helical" evidence="1">
    <location>
        <begin position="92"/>
        <end position="112"/>
    </location>
</feature>
<organism evidence="2">
    <name type="scientific">uncultured Rubrobacteraceae bacterium</name>
    <dbReference type="NCBI Taxonomy" id="349277"/>
    <lineage>
        <taxon>Bacteria</taxon>
        <taxon>Bacillati</taxon>
        <taxon>Actinomycetota</taxon>
        <taxon>Rubrobacteria</taxon>
        <taxon>Rubrobacterales</taxon>
        <taxon>Rubrobacteraceae</taxon>
        <taxon>environmental samples</taxon>
    </lineage>
</organism>
<feature type="transmembrane region" description="Helical" evidence="1">
    <location>
        <begin position="132"/>
        <end position="154"/>
    </location>
</feature>
<keyword evidence="1" id="KW-1133">Transmembrane helix</keyword>